<evidence type="ECO:0000313" key="2">
    <source>
        <dbReference type="EMBL" id="MPL77241.1"/>
    </source>
</evidence>
<dbReference type="Gene3D" id="2.60.40.3080">
    <property type="match status" value="1"/>
</dbReference>
<dbReference type="NCBIfam" id="TIGR04183">
    <property type="entry name" value="Por_Secre_tail"/>
    <property type="match status" value="1"/>
</dbReference>
<dbReference type="InterPro" id="IPR026444">
    <property type="entry name" value="Secre_tail"/>
</dbReference>
<proteinExistence type="predicted"/>
<dbReference type="AlphaFoldDB" id="A0A644UEE0"/>
<name>A0A644UEE0_9ZZZZ</name>
<accession>A0A644UEE0</accession>
<organism evidence="2">
    <name type="scientific">bioreactor metagenome</name>
    <dbReference type="NCBI Taxonomy" id="1076179"/>
    <lineage>
        <taxon>unclassified sequences</taxon>
        <taxon>metagenomes</taxon>
        <taxon>ecological metagenomes</taxon>
    </lineage>
</organism>
<gene>
    <name evidence="2" type="ORF">SDC9_23094</name>
</gene>
<evidence type="ECO:0000259" key="1">
    <source>
        <dbReference type="Pfam" id="PF18962"/>
    </source>
</evidence>
<dbReference type="EMBL" id="VSSQ01000105">
    <property type="protein sequence ID" value="MPL77241.1"/>
    <property type="molecule type" value="Genomic_DNA"/>
</dbReference>
<dbReference type="Pfam" id="PF18962">
    <property type="entry name" value="Por_Secre_tail"/>
    <property type="match status" value="1"/>
</dbReference>
<protein>
    <recommendedName>
        <fullName evidence="1">Secretion system C-terminal sorting domain-containing protein</fullName>
    </recommendedName>
</protein>
<sequence length="427" mass="50213">MKKQLLALFVCCSVVVGGYSQKTKTTNYRPFPNQSAKENTVSTKSAQCLLLKKMSSPFDKIEFSYDFDEQRQKYYSIGEIYTDYDYPEYNYKAEYVYDENRNMIKTKIFSWENNEWFYSCYEEFEYDSLGRRTLRINANDLGSGFVIGGKGYYSYNNQGQLVEYLQKLHRGNDVYEDLNKIEYYYEGNKFVRTIDYYYSYGQWTEPFYGDYVYDSVSNLRVGLLNYAFYEDLNATELQTKYEWTRSANGKVAQRDYYRASSSTTWSNFSLDRYEFRYDESTNRYPIYPTITDFKGEWEEWFTPQVNGNPNVYTTHKWSTEDHNTGNLAYIFDVTYNYDQVTIGLNDAERNNINMSIYPNPTKDKINIDCSTPLSNSIVKVYNSLGKEVMSQNLSNTEVDLSSLSQGLYLVNVISNGKVVKQEKIVKN</sequence>
<reference evidence="2" key="1">
    <citation type="submission" date="2019-08" db="EMBL/GenBank/DDBJ databases">
        <authorList>
            <person name="Kucharzyk K."/>
            <person name="Murdoch R.W."/>
            <person name="Higgins S."/>
            <person name="Loffler F."/>
        </authorList>
    </citation>
    <scope>NUCLEOTIDE SEQUENCE</scope>
</reference>
<comment type="caution">
    <text evidence="2">The sequence shown here is derived from an EMBL/GenBank/DDBJ whole genome shotgun (WGS) entry which is preliminary data.</text>
</comment>
<feature type="domain" description="Secretion system C-terminal sorting" evidence="1">
    <location>
        <begin position="356"/>
        <end position="424"/>
    </location>
</feature>